<dbReference type="KEGG" id="pno:SNOG_13695"/>
<dbReference type="Proteomes" id="UP000001055">
    <property type="component" value="Unassembled WGS sequence"/>
</dbReference>
<sequence length="275" mass="29056">MLATVIYVVFATAALASHIPHMRRGPTPKGIVDPGAHPGCTIWHDNLDGSIECPMMTYFYNITPEQLLSWLLRRGGFQAIPSPSSVPIVSSTMPSPTVTRSASPTNQPPVTPVKPPSTTMGNGIATPQPIQPGMVSDCSKFHWIARGVTCSQVISYQKITLADFFRWNPTVKDDCSGMWAEVNVCVGTIGGATIAPPTTTTTAGNGIQTPQPTQPGMVTICAKSSTTLLTAWSAVKSSVTKKSRSRISFGGIRESTATVATCGQEVMSASACSVQ</sequence>
<evidence type="ECO:0000313" key="6">
    <source>
        <dbReference type="EMBL" id="EAT79142.1"/>
    </source>
</evidence>
<dbReference type="VEuPathDB" id="FungiDB:JI435_423720"/>
<feature type="compositionally biased region" description="Pro residues" evidence="4">
    <location>
        <begin position="106"/>
        <end position="115"/>
    </location>
</feature>
<evidence type="ECO:0000256" key="5">
    <source>
        <dbReference type="SAM" id="SignalP"/>
    </source>
</evidence>
<dbReference type="GeneID" id="5980823"/>
<dbReference type="CDD" id="cd00118">
    <property type="entry name" value="LysM"/>
    <property type="match status" value="1"/>
</dbReference>
<evidence type="ECO:0008006" key="8">
    <source>
        <dbReference type="Google" id="ProtNLM"/>
    </source>
</evidence>
<evidence type="ECO:0000256" key="4">
    <source>
        <dbReference type="SAM" id="MobiDB-lite"/>
    </source>
</evidence>
<dbReference type="GO" id="GO:0008061">
    <property type="term" value="F:chitin binding"/>
    <property type="evidence" value="ECO:0007669"/>
    <property type="project" value="UniProtKB-KW"/>
</dbReference>
<keyword evidence="3" id="KW-0843">Virulence</keyword>
<keyword evidence="1" id="KW-0147">Chitin-binding</keyword>
<keyword evidence="2 5" id="KW-0732">Signal</keyword>
<evidence type="ECO:0000256" key="1">
    <source>
        <dbReference type="ARBA" id="ARBA00022669"/>
    </source>
</evidence>
<feature type="region of interest" description="Disordered" evidence="4">
    <location>
        <begin position="88"/>
        <end position="121"/>
    </location>
</feature>
<dbReference type="OMA" id="NTTKNCK"/>
<feature type="chain" id="PRO_5004177434" description="LysM domain-containing protein" evidence="5">
    <location>
        <begin position="17"/>
        <end position="275"/>
    </location>
</feature>
<dbReference type="InterPro" id="IPR018392">
    <property type="entry name" value="LysM"/>
</dbReference>
<dbReference type="PANTHER" id="PTHR34997">
    <property type="entry name" value="AM15"/>
    <property type="match status" value="1"/>
</dbReference>
<dbReference type="PANTHER" id="PTHR34997:SF2">
    <property type="entry name" value="LYSM DOMAIN-CONTAINING PROTEIN-RELATED"/>
    <property type="match status" value="1"/>
</dbReference>
<dbReference type="Gene3D" id="3.10.350.10">
    <property type="entry name" value="LysM domain"/>
    <property type="match status" value="1"/>
</dbReference>
<proteinExistence type="predicted"/>
<accession>Q0U3G9</accession>
<name>Q0U3G9_PHANO</name>
<dbReference type="InParanoid" id="Q0U3G9"/>
<dbReference type="RefSeq" id="XP_001803903.1">
    <property type="nucleotide sequence ID" value="XM_001803851.1"/>
</dbReference>
<dbReference type="AlphaFoldDB" id="Q0U3G9"/>
<dbReference type="InterPro" id="IPR036779">
    <property type="entry name" value="LysM_dom_sf"/>
</dbReference>
<dbReference type="EMBL" id="CH445351">
    <property type="protein sequence ID" value="EAT79142.1"/>
    <property type="molecule type" value="Genomic_DNA"/>
</dbReference>
<evidence type="ECO:0000256" key="2">
    <source>
        <dbReference type="ARBA" id="ARBA00022729"/>
    </source>
</evidence>
<feature type="signal peptide" evidence="5">
    <location>
        <begin position="1"/>
        <end position="16"/>
    </location>
</feature>
<dbReference type="InterPro" id="IPR052210">
    <property type="entry name" value="LysM1-like"/>
</dbReference>
<feature type="compositionally biased region" description="Low complexity" evidence="4">
    <location>
        <begin position="88"/>
        <end position="105"/>
    </location>
</feature>
<organism evidence="6 7">
    <name type="scientific">Phaeosphaeria nodorum (strain SN15 / ATCC MYA-4574 / FGSC 10173)</name>
    <name type="common">Glume blotch fungus</name>
    <name type="synonym">Parastagonospora nodorum</name>
    <dbReference type="NCBI Taxonomy" id="321614"/>
    <lineage>
        <taxon>Eukaryota</taxon>
        <taxon>Fungi</taxon>
        <taxon>Dikarya</taxon>
        <taxon>Ascomycota</taxon>
        <taxon>Pezizomycotina</taxon>
        <taxon>Dothideomycetes</taxon>
        <taxon>Pleosporomycetidae</taxon>
        <taxon>Pleosporales</taxon>
        <taxon>Pleosporineae</taxon>
        <taxon>Phaeosphaeriaceae</taxon>
        <taxon>Parastagonospora</taxon>
    </lineage>
</organism>
<evidence type="ECO:0000256" key="3">
    <source>
        <dbReference type="ARBA" id="ARBA00023026"/>
    </source>
</evidence>
<reference evidence="7" key="1">
    <citation type="journal article" date="2007" name="Plant Cell">
        <title>Dothideomycete-plant interactions illuminated by genome sequencing and EST analysis of the wheat pathogen Stagonospora nodorum.</title>
        <authorList>
            <person name="Hane J.K."/>
            <person name="Lowe R.G."/>
            <person name="Solomon P.S."/>
            <person name="Tan K.C."/>
            <person name="Schoch C.L."/>
            <person name="Spatafora J.W."/>
            <person name="Crous P.W."/>
            <person name="Kodira C."/>
            <person name="Birren B.W."/>
            <person name="Galagan J.E."/>
            <person name="Torriani S.F."/>
            <person name="McDonald B.A."/>
            <person name="Oliver R.P."/>
        </authorList>
    </citation>
    <scope>NUCLEOTIDE SEQUENCE [LARGE SCALE GENOMIC DNA]</scope>
    <source>
        <strain evidence="7">SN15 / ATCC MYA-4574 / FGSC 10173</strain>
    </source>
</reference>
<evidence type="ECO:0000313" key="7">
    <source>
        <dbReference type="Proteomes" id="UP000001055"/>
    </source>
</evidence>
<protein>
    <recommendedName>
        <fullName evidence="8">LysM domain-containing protein</fullName>
    </recommendedName>
</protein>
<gene>
    <name evidence="6" type="ORF">SNOG_13695</name>
</gene>